<dbReference type="PANTHER" id="PTHR11669:SF0">
    <property type="entry name" value="PROTEIN STICHEL-LIKE 2"/>
    <property type="match status" value="1"/>
</dbReference>
<dbReference type="SUPFAM" id="SSF48019">
    <property type="entry name" value="post-AAA+ oligomerization domain-like"/>
    <property type="match status" value="1"/>
</dbReference>
<gene>
    <name evidence="11" type="primary">dnaX</name>
    <name evidence="13" type="ORF">ATZ36_09805</name>
</gene>
<dbReference type="EMBL" id="LNVX01000734">
    <property type="protein sequence ID" value="OEG69395.1"/>
    <property type="molecule type" value="Genomic_DNA"/>
</dbReference>
<dbReference type="SMART" id="SM00382">
    <property type="entry name" value="AAA"/>
    <property type="match status" value="1"/>
</dbReference>
<keyword evidence="5" id="KW-0479">Metal-binding</keyword>
<dbReference type="GO" id="GO:0006261">
    <property type="term" value="P:DNA-templated DNA replication"/>
    <property type="evidence" value="ECO:0007669"/>
    <property type="project" value="TreeGrafter"/>
</dbReference>
<evidence type="ECO:0000256" key="4">
    <source>
        <dbReference type="ARBA" id="ARBA00022705"/>
    </source>
</evidence>
<dbReference type="NCBIfam" id="NF004046">
    <property type="entry name" value="PRK05563.1"/>
    <property type="match status" value="1"/>
</dbReference>
<dbReference type="InterPro" id="IPR003593">
    <property type="entry name" value="AAA+_ATPase"/>
</dbReference>
<dbReference type="GO" id="GO:0003677">
    <property type="term" value="F:DNA binding"/>
    <property type="evidence" value="ECO:0007669"/>
    <property type="project" value="InterPro"/>
</dbReference>
<reference evidence="13 14" key="1">
    <citation type="submission" date="2015-11" db="EMBL/GenBank/DDBJ databases">
        <title>Evidence for parallel genomic evolution in an endosymbiosis of termite gut flagellates.</title>
        <authorList>
            <person name="Zheng H."/>
        </authorList>
    </citation>
    <scope>NUCLEOTIDE SEQUENCE [LARGE SCALE GENOMIC DNA]</scope>
    <source>
        <strain evidence="13 14">CET450</strain>
    </source>
</reference>
<dbReference type="NCBIfam" id="TIGR02397">
    <property type="entry name" value="dnaX_nterm"/>
    <property type="match status" value="1"/>
</dbReference>
<feature type="domain" description="AAA+ ATPase" evidence="12">
    <location>
        <begin position="37"/>
        <end position="179"/>
    </location>
</feature>
<dbReference type="Gene3D" id="1.10.8.60">
    <property type="match status" value="1"/>
</dbReference>
<evidence type="ECO:0000256" key="6">
    <source>
        <dbReference type="ARBA" id="ARBA00022741"/>
    </source>
</evidence>
<name>A0A1E5IG83_ENDTX</name>
<keyword evidence="9 11" id="KW-0239">DNA-directed DNA polymerase</keyword>
<keyword evidence="2 11" id="KW-0808">Transferase</keyword>
<evidence type="ECO:0000313" key="14">
    <source>
        <dbReference type="Proteomes" id="UP000095237"/>
    </source>
</evidence>
<evidence type="ECO:0000256" key="3">
    <source>
        <dbReference type="ARBA" id="ARBA00022695"/>
    </source>
</evidence>
<dbReference type="EC" id="2.7.7.7" evidence="11"/>
<comment type="caution">
    <text evidence="13">The sequence shown here is derived from an EMBL/GenBank/DDBJ whole genome shotgun (WGS) entry which is preliminary data.</text>
</comment>
<evidence type="ECO:0000256" key="8">
    <source>
        <dbReference type="ARBA" id="ARBA00022840"/>
    </source>
</evidence>
<keyword evidence="14" id="KW-1185">Reference proteome</keyword>
<evidence type="ECO:0000256" key="7">
    <source>
        <dbReference type="ARBA" id="ARBA00022833"/>
    </source>
</evidence>
<proteinExistence type="inferred from homology"/>
<dbReference type="CDD" id="cd00009">
    <property type="entry name" value="AAA"/>
    <property type="match status" value="1"/>
</dbReference>
<dbReference type="InterPro" id="IPR022754">
    <property type="entry name" value="DNA_pol_III_gamma-3"/>
</dbReference>
<dbReference type="InterPro" id="IPR050238">
    <property type="entry name" value="DNA_Rep/Repair_Clamp_Loader"/>
</dbReference>
<keyword evidence="6 11" id="KW-0547">Nucleotide-binding</keyword>
<evidence type="ECO:0000313" key="13">
    <source>
        <dbReference type="EMBL" id="OEG69395.1"/>
    </source>
</evidence>
<dbReference type="Pfam" id="PF22608">
    <property type="entry name" value="DNAX_ATPase_lid"/>
    <property type="match status" value="1"/>
</dbReference>
<dbReference type="Gene3D" id="1.20.272.10">
    <property type="match status" value="1"/>
</dbReference>
<keyword evidence="8 11" id="KW-0067">ATP-binding</keyword>
<evidence type="ECO:0000256" key="1">
    <source>
        <dbReference type="ARBA" id="ARBA00006360"/>
    </source>
</evidence>
<evidence type="ECO:0000256" key="5">
    <source>
        <dbReference type="ARBA" id="ARBA00022723"/>
    </source>
</evidence>
<dbReference type="GO" id="GO:0005524">
    <property type="term" value="F:ATP binding"/>
    <property type="evidence" value="ECO:0007669"/>
    <property type="project" value="UniProtKB-KW"/>
</dbReference>
<comment type="function">
    <text evidence="11">DNA polymerase III is a complex, multichain enzyme responsible for most of the replicative synthesis in bacteria. This DNA polymerase also exhibits 3' to 5' exonuclease activity.</text>
</comment>
<accession>A0A1E5IG83</accession>
<dbReference type="Pfam" id="PF13177">
    <property type="entry name" value="DNA_pol3_delta2"/>
    <property type="match status" value="1"/>
</dbReference>
<dbReference type="InterPro" id="IPR001270">
    <property type="entry name" value="ClpA/B"/>
</dbReference>
<evidence type="ECO:0000256" key="11">
    <source>
        <dbReference type="RuleBase" id="RU364063"/>
    </source>
</evidence>
<evidence type="ECO:0000256" key="10">
    <source>
        <dbReference type="ARBA" id="ARBA00049244"/>
    </source>
</evidence>
<dbReference type="GO" id="GO:0009360">
    <property type="term" value="C:DNA polymerase III complex"/>
    <property type="evidence" value="ECO:0007669"/>
    <property type="project" value="InterPro"/>
</dbReference>
<dbReference type="Pfam" id="PF12169">
    <property type="entry name" value="DNA_pol3_gamma3"/>
    <property type="match status" value="1"/>
</dbReference>
<dbReference type="GO" id="GO:0003887">
    <property type="term" value="F:DNA-directed DNA polymerase activity"/>
    <property type="evidence" value="ECO:0007669"/>
    <property type="project" value="UniProtKB-KW"/>
</dbReference>
<organism evidence="13 14">
    <name type="scientific">Endomicrobium trichonymphae</name>
    <dbReference type="NCBI Taxonomy" id="1408204"/>
    <lineage>
        <taxon>Bacteria</taxon>
        <taxon>Pseudomonadati</taxon>
        <taxon>Elusimicrobiota</taxon>
        <taxon>Endomicrobiia</taxon>
        <taxon>Endomicrobiales</taxon>
        <taxon>Endomicrobiaceae</taxon>
        <taxon>Candidatus Endomicrobiellum</taxon>
    </lineage>
</organism>
<evidence type="ECO:0000256" key="9">
    <source>
        <dbReference type="ARBA" id="ARBA00022932"/>
    </source>
</evidence>
<dbReference type="GO" id="GO:0046872">
    <property type="term" value="F:metal ion binding"/>
    <property type="evidence" value="ECO:0007669"/>
    <property type="project" value="UniProtKB-KW"/>
</dbReference>
<dbReference type="PRINTS" id="PR00300">
    <property type="entry name" value="CLPPROTEASEA"/>
</dbReference>
<dbReference type="InterPro" id="IPR008921">
    <property type="entry name" value="DNA_pol3_clamp-load_cplx_C"/>
</dbReference>
<evidence type="ECO:0000259" key="12">
    <source>
        <dbReference type="SMART" id="SM00382"/>
    </source>
</evidence>
<keyword evidence="7" id="KW-0862">Zinc</keyword>
<dbReference type="FunFam" id="3.40.50.300:FF:000014">
    <property type="entry name" value="DNA polymerase III subunit gamma/tau"/>
    <property type="match status" value="1"/>
</dbReference>
<dbReference type="InterPro" id="IPR012763">
    <property type="entry name" value="DNA_pol_III_sug/sutau_N"/>
</dbReference>
<dbReference type="AlphaFoldDB" id="A0A1E5IG83"/>
<dbReference type="PANTHER" id="PTHR11669">
    <property type="entry name" value="REPLICATION FACTOR C / DNA POLYMERASE III GAMMA-TAU SUBUNIT"/>
    <property type="match status" value="1"/>
</dbReference>
<evidence type="ECO:0000256" key="2">
    <source>
        <dbReference type="ARBA" id="ARBA00022679"/>
    </source>
</evidence>
<comment type="catalytic activity">
    <reaction evidence="10 11">
        <text>DNA(n) + a 2'-deoxyribonucleoside 5'-triphosphate = DNA(n+1) + diphosphate</text>
        <dbReference type="Rhea" id="RHEA:22508"/>
        <dbReference type="Rhea" id="RHEA-COMP:17339"/>
        <dbReference type="Rhea" id="RHEA-COMP:17340"/>
        <dbReference type="ChEBI" id="CHEBI:33019"/>
        <dbReference type="ChEBI" id="CHEBI:61560"/>
        <dbReference type="ChEBI" id="CHEBI:173112"/>
        <dbReference type="EC" id="2.7.7.7"/>
    </reaction>
</comment>
<dbReference type="InterPro" id="IPR045085">
    <property type="entry name" value="HLD_clamp_pol_III_gamma_tau"/>
</dbReference>
<sequence>MSYLVLARKFRPQNFDEVVGQEHISQTLKNAISEKRIAHAYLFSGPRGCGKTTMARILAKALNCKDGPTIKPCGVCENCIEISKSSSVDVLEIDGASNNGIDEIRALRENVKFSTASSKYKIYIIDEAHQITAQAFNALLKTLEEPPSHVVFIMATTEHHKIPITILSRCQRYRFKLISGAEMVCAIKNIGQKEGFELDDEALNIVTSASGGSMRDALSLLDQAVSSSNTGRITGDYMRGLLGLLPKDIIVSVTDNIAKGDIHAILKIVKEIYEQGYNILQFARDLRDHLRNVMIYSINPAVAEISFEDKKIFDIQKTLFTVSRPRAYEQSFIKSS</sequence>
<dbReference type="SUPFAM" id="SSF52540">
    <property type="entry name" value="P-loop containing nucleoside triphosphate hydrolases"/>
    <property type="match status" value="1"/>
</dbReference>
<dbReference type="InterPro" id="IPR027417">
    <property type="entry name" value="P-loop_NTPase"/>
</dbReference>
<dbReference type="Gene3D" id="3.40.50.300">
    <property type="entry name" value="P-loop containing nucleotide triphosphate hydrolases"/>
    <property type="match status" value="1"/>
</dbReference>
<comment type="similarity">
    <text evidence="1 11">Belongs to the DnaX/STICHEL family.</text>
</comment>
<dbReference type="CDD" id="cd18137">
    <property type="entry name" value="HLD_clamp_pol_III_gamma_tau"/>
    <property type="match status" value="1"/>
</dbReference>
<keyword evidence="4 11" id="KW-0235">DNA replication</keyword>
<comment type="subunit">
    <text evidence="11">DNA polymerase III contains a core (composed of alpha, epsilon and theta chains) that associates with a tau subunit. This core dimerizes to form the POLIII' complex. PolIII' associates with the gamma complex (composed of gamma, delta, delta', psi and chi chains) and with the beta chain to form the complete DNA polymerase III complex.</text>
</comment>
<keyword evidence="3 11" id="KW-0548">Nucleotidyltransferase</keyword>
<protein>
    <recommendedName>
        <fullName evidence="11">DNA polymerase III subunit gamma/tau</fullName>
        <ecNumber evidence="11">2.7.7.7</ecNumber>
    </recommendedName>
</protein>
<dbReference type="Proteomes" id="UP000095237">
    <property type="component" value="Unassembled WGS sequence"/>
</dbReference>